<proteinExistence type="predicted"/>
<dbReference type="Proteomes" id="UP000319783">
    <property type="component" value="Unassembled WGS sequence"/>
</dbReference>
<comment type="caution">
    <text evidence="1">The sequence shown here is derived from an EMBL/GenBank/DDBJ whole genome shotgun (WGS) entry which is preliminary data.</text>
</comment>
<dbReference type="AlphaFoldDB" id="A0A533QNL1"/>
<gene>
    <name evidence="1" type="ORF">JETT_1568</name>
</gene>
<protein>
    <submittedName>
        <fullName evidence="1">Uncharacterized protein</fullName>
    </submittedName>
</protein>
<accession>A0A533QNL1</accession>
<evidence type="ECO:0000313" key="2">
    <source>
        <dbReference type="Proteomes" id="UP000319783"/>
    </source>
</evidence>
<dbReference type="EMBL" id="SULG01000026">
    <property type="protein sequence ID" value="TLD42170.1"/>
    <property type="molecule type" value="Genomic_DNA"/>
</dbReference>
<name>A0A533QNL1_9BACT</name>
<reference evidence="1 2" key="1">
    <citation type="submission" date="2019-04" db="EMBL/GenBank/DDBJ databases">
        <title>Genome of a novel bacterium Candidatus Jettenia ecosi reconstructed from metagenome of an anammox bioreactor.</title>
        <authorList>
            <person name="Mardanov A.V."/>
            <person name="Beletsky A.V."/>
            <person name="Ravin N.V."/>
            <person name="Botchkova E.A."/>
            <person name="Litti Y.V."/>
            <person name="Nozhevnikova A.N."/>
        </authorList>
    </citation>
    <scope>NUCLEOTIDE SEQUENCE [LARGE SCALE GENOMIC DNA]</scope>
    <source>
        <strain evidence="1">J2</strain>
    </source>
</reference>
<organism evidence="1 2">
    <name type="scientific">Candidatus Jettenia ecosi</name>
    <dbReference type="NCBI Taxonomy" id="2494326"/>
    <lineage>
        <taxon>Bacteria</taxon>
        <taxon>Pseudomonadati</taxon>
        <taxon>Planctomycetota</taxon>
        <taxon>Candidatus Brocadiia</taxon>
        <taxon>Candidatus Brocadiales</taxon>
        <taxon>Candidatus Brocadiaceae</taxon>
        <taxon>Candidatus Jettenia</taxon>
    </lineage>
</organism>
<sequence>MFSASGMTGGVNLSWVRLLRVLEFENLLFGLGMYHLYKNSK</sequence>
<evidence type="ECO:0000313" key="1">
    <source>
        <dbReference type="EMBL" id="TLD42170.1"/>
    </source>
</evidence>